<dbReference type="InterPro" id="IPR041657">
    <property type="entry name" value="HTH_17"/>
</dbReference>
<name>A0A2T8FCX2_9ACTN</name>
<dbReference type="Pfam" id="PF12728">
    <property type="entry name" value="HTH_17"/>
    <property type="match status" value="1"/>
</dbReference>
<evidence type="ECO:0000313" key="2">
    <source>
        <dbReference type="EMBL" id="PVG83549.1"/>
    </source>
</evidence>
<dbReference type="InterPro" id="IPR036388">
    <property type="entry name" value="WH-like_DNA-bd_sf"/>
</dbReference>
<protein>
    <submittedName>
        <fullName evidence="2">Excisionase</fullName>
    </submittedName>
</protein>
<sequence length="58" mass="6642">MSARLWSAQETADFLGIAVSTLYYWSYRGEGGPRLYRVGRNLRYDPADVQAWLDEQAA</sequence>
<dbReference type="OrthoDB" id="194758at2"/>
<comment type="caution">
    <text evidence="2">The sequence shown here is derived from an EMBL/GenBank/DDBJ whole genome shotgun (WGS) entry which is preliminary data.</text>
</comment>
<dbReference type="Gene3D" id="1.10.10.10">
    <property type="entry name" value="Winged helix-like DNA-binding domain superfamily/Winged helix DNA-binding domain"/>
    <property type="match status" value="1"/>
</dbReference>
<keyword evidence="3" id="KW-1185">Reference proteome</keyword>
<dbReference type="EMBL" id="QDGZ01000003">
    <property type="protein sequence ID" value="PVG83549.1"/>
    <property type="molecule type" value="Genomic_DNA"/>
</dbReference>
<accession>A0A2T8FCX2</accession>
<dbReference type="AlphaFoldDB" id="A0A2T8FCX2"/>
<gene>
    <name evidence="2" type="ORF">DDE18_09420</name>
</gene>
<dbReference type="Proteomes" id="UP000246018">
    <property type="component" value="Unassembled WGS sequence"/>
</dbReference>
<dbReference type="SUPFAM" id="SSF46955">
    <property type="entry name" value="Putative DNA-binding domain"/>
    <property type="match status" value="1"/>
</dbReference>
<proteinExistence type="predicted"/>
<organism evidence="2 3">
    <name type="scientific">Nocardioides gansuensis</name>
    <dbReference type="NCBI Taxonomy" id="2138300"/>
    <lineage>
        <taxon>Bacteria</taxon>
        <taxon>Bacillati</taxon>
        <taxon>Actinomycetota</taxon>
        <taxon>Actinomycetes</taxon>
        <taxon>Propionibacteriales</taxon>
        <taxon>Nocardioidaceae</taxon>
        <taxon>Nocardioides</taxon>
    </lineage>
</organism>
<reference evidence="2 3" key="1">
    <citation type="submission" date="2018-04" db="EMBL/GenBank/DDBJ databases">
        <title>Genome of Nocardioides gansuensis WSJ-1.</title>
        <authorList>
            <person name="Wu S."/>
            <person name="Wang G."/>
        </authorList>
    </citation>
    <scope>NUCLEOTIDE SEQUENCE [LARGE SCALE GENOMIC DNA]</scope>
    <source>
        <strain evidence="2 3">WSJ-1</strain>
    </source>
</reference>
<evidence type="ECO:0000313" key="3">
    <source>
        <dbReference type="Proteomes" id="UP000246018"/>
    </source>
</evidence>
<dbReference type="InterPro" id="IPR009061">
    <property type="entry name" value="DNA-bd_dom_put_sf"/>
</dbReference>
<evidence type="ECO:0000259" key="1">
    <source>
        <dbReference type="Pfam" id="PF12728"/>
    </source>
</evidence>
<feature type="domain" description="Helix-turn-helix" evidence="1">
    <location>
        <begin position="8"/>
        <end position="56"/>
    </location>
</feature>